<evidence type="ECO:0000259" key="21">
    <source>
        <dbReference type="PROSITE" id="PS51385"/>
    </source>
</evidence>
<dbReference type="NCBIfam" id="TIGR00197">
    <property type="entry name" value="yjeF_nterm"/>
    <property type="match status" value="1"/>
</dbReference>
<comment type="similarity">
    <text evidence="17">Belongs to the NnrD/CARKD family.</text>
</comment>
<keyword evidence="23" id="KW-1185">Reference proteome</keyword>
<dbReference type="Proteomes" id="UP001168540">
    <property type="component" value="Unassembled WGS sequence"/>
</dbReference>
<feature type="binding site" evidence="18">
    <location>
        <position position="154"/>
    </location>
    <ligand>
        <name>K(+)</name>
        <dbReference type="ChEBI" id="CHEBI:29103"/>
    </ligand>
</feature>
<evidence type="ECO:0000256" key="9">
    <source>
        <dbReference type="ARBA" id="ARBA00022958"/>
    </source>
</evidence>
<dbReference type="RefSeq" id="WP_289832126.1">
    <property type="nucleotide sequence ID" value="NZ_JAUEDK010000071.1"/>
</dbReference>
<reference evidence="22" key="1">
    <citation type="submission" date="2023-06" db="EMBL/GenBank/DDBJ databases">
        <authorList>
            <person name="Zhang S."/>
        </authorList>
    </citation>
    <scope>NUCLEOTIDE SEQUENCE</scope>
    <source>
        <strain evidence="22">SG2303</strain>
    </source>
</reference>
<dbReference type="PROSITE" id="PS51383">
    <property type="entry name" value="YJEF_C_3"/>
    <property type="match status" value="1"/>
</dbReference>
<feature type="binding site" evidence="18">
    <location>
        <begin position="122"/>
        <end position="128"/>
    </location>
    <ligand>
        <name>(6S)-NADPHX</name>
        <dbReference type="ChEBI" id="CHEBI:64076"/>
    </ligand>
</feature>
<evidence type="ECO:0000256" key="16">
    <source>
        <dbReference type="ARBA" id="ARBA00049209"/>
    </source>
</evidence>
<comment type="similarity">
    <text evidence="3 19">In the N-terminal section; belongs to the NnrE/AIBP family.</text>
</comment>
<evidence type="ECO:0000256" key="11">
    <source>
        <dbReference type="ARBA" id="ARBA00023235"/>
    </source>
</evidence>
<evidence type="ECO:0000256" key="8">
    <source>
        <dbReference type="ARBA" id="ARBA00022857"/>
    </source>
</evidence>
<comment type="cofactor">
    <cofactor evidence="18 19">
        <name>K(+)</name>
        <dbReference type="ChEBI" id="CHEBI:29103"/>
    </cofactor>
    <text evidence="18 19">Binds 1 potassium ion per subunit.</text>
</comment>
<feature type="binding site" evidence="18">
    <location>
        <position position="118"/>
    </location>
    <ligand>
        <name>K(+)</name>
        <dbReference type="ChEBI" id="CHEBI:29103"/>
    </ligand>
</feature>
<protein>
    <recommendedName>
        <fullName evidence="19">Bifunctional NAD(P)H-hydrate repair enzyme</fullName>
    </recommendedName>
    <alternativeName>
        <fullName evidence="19">Nicotinamide nucleotide repair protein</fullName>
    </alternativeName>
    <domain>
        <recommendedName>
            <fullName evidence="19">ADP-dependent (S)-NAD(P)H-hydrate dehydratase</fullName>
            <ecNumber evidence="19">4.2.1.136</ecNumber>
        </recommendedName>
        <alternativeName>
            <fullName evidence="19">ADP-dependent NAD(P)HX dehydratase</fullName>
        </alternativeName>
    </domain>
    <domain>
        <recommendedName>
            <fullName evidence="19">NAD(P)H-hydrate epimerase</fullName>
            <ecNumber evidence="19">5.1.99.6</ecNumber>
        </recommendedName>
    </domain>
</protein>
<feature type="binding site" evidence="17">
    <location>
        <position position="303"/>
    </location>
    <ligand>
        <name>(6S)-NADPHX</name>
        <dbReference type="ChEBI" id="CHEBI:64076"/>
    </ligand>
</feature>
<evidence type="ECO:0000256" key="15">
    <source>
        <dbReference type="ARBA" id="ARBA00048238"/>
    </source>
</evidence>
<evidence type="ECO:0000256" key="2">
    <source>
        <dbReference type="ARBA" id="ARBA00000909"/>
    </source>
</evidence>
<keyword evidence="6 17" id="KW-0547">Nucleotide-binding</keyword>
<feature type="domain" description="YjeF C-terminal" evidence="20">
    <location>
        <begin position="213"/>
        <end position="483"/>
    </location>
</feature>
<sequence length="491" mass="49898">MSAAEPIYSLSSLRELEQRADAAGLNLMQRAAQAAADWLASRFAAGSRVLIAAGPGNNGGDALWLAIHLANRGDQVELLVPAEPTSALALEALAACRVLGLIEHTALDTVTSPDALVDGLFGIGLSRPLEGDWATLIEKLNTLPCPRFALDTPSGLDSWTGCVHGIAIRADETLTFLCAKPGLHTADGTDYAGTVTLATLDVPAELLPTPNGELNRADARALIRSANSHKGSNGTVAVVGGAPGMLGAALLAGRSTLAGGAGKVYLCALDTRLPVDPVAPELMFAPPAQALKPGIGVVAIGPGLGKGGKARHWLYALLAQPSAKVVDADALNLIATDPELAERLSNSPAAKVLTPHPAEAARLLGITTPAIQADRVSAALALAKRFQSIVVLKGAGSIIARPDSFCRVNVSGGPALAVAGQGDVLSGVIAALLAQGMPPFDAASLAVRAHGLAGDAYTTEQGGPLGLTASATLAYLIRALNRLMTPNDATA</sequence>
<dbReference type="PROSITE" id="PS01050">
    <property type="entry name" value="YJEF_C_2"/>
    <property type="match status" value="1"/>
</dbReference>
<dbReference type="InterPro" id="IPR036652">
    <property type="entry name" value="YjeF_N_dom_sf"/>
</dbReference>
<comment type="caution">
    <text evidence="22">The sequence shown here is derived from an EMBL/GenBank/DDBJ whole genome shotgun (WGS) entry which is preliminary data.</text>
</comment>
<keyword evidence="13" id="KW-0511">Multifunctional enzyme</keyword>
<dbReference type="HAMAP" id="MF_01966">
    <property type="entry name" value="NADHX_epimerase"/>
    <property type="match status" value="1"/>
</dbReference>
<dbReference type="SUPFAM" id="SSF64153">
    <property type="entry name" value="YjeF N-terminal domain-like"/>
    <property type="match status" value="1"/>
</dbReference>
<organism evidence="22 23">
    <name type="scientific">Crenobacter oryzisoli</name>
    <dbReference type="NCBI Taxonomy" id="3056844"/>
    <lineage>
        <taxon>Bacteria</taxon>
        <taxon>Pseudomonadati</taxon>
        <taxon>Pseudomonadota</taxon>
        <taxon>Betaproteobacteria</taxon>
        <taxon>Neisseriales</taxon>
        <taxon>Neisseriaceae</taxon>
        <taxon>Crenobacter</taxon>
    </lineage>
</organism>
<keyword evidence="8 17" id="KW-0521">NADP</keyword>
<dbReference type="InterPro" id="IPR000631">
    <property type="entry name" value="CARKD"/>
</dbReference>
<comment type="subunit">
    <text evidence="17">Homotetramer.</text>
</comment>
<feature type="binding site" evidence="18">
    <location>
        <position position="151"/>
    </location>
    <ligand>
        <name>(6S)-NADPHX</name>
        <dbReference type="ChEBI" id="CHEBI:64076"/>
    </ligand>
</feature>
<feature type="binding site" evidence="17">
    <location>
        <position position="423"/>
    </location>
    <ligand>
        <name>(6S)-NADPHX</name>
        <dbReference type="ChEBI" id="CHEBI:64076"/>
    </ligand>
</feature>
<comment type="catalytic activity">
    <reaction evidence="16 17 19">
        <text>(6S)-NADPHX + ADP = AMP + phosphate + NADPH + H(+)</text>
        <dbReference type="Rhea" id="RHEA:32235"/>
        <dbReference type="ChEBI" id="CHEBI:15378"/>
        <dbReference type="ChEBI" id="CHEBI:43474"/>
        <dbReference type="ChEBI" id="CHEBI:57783"/>
        <dbReference type="ChEBI" id="CHEBI:64076"/>
        <dbReference type="ChEBI" id="CHEBI:456215"/>
        <dbReference type="ChEBI" id="CHEBI:456216"/>
        <dbReference type="EC" id="4.2.1.136"/>
    </reaction>
</comment>
<comment type="catalytic activity">
    <reaction evidence="15 17 19">
        <text>(6S)-NADHX + ADP = AMP + phosphate + NADH + H(+)</text>
        <dbReference type="Rhea" id="RHEA:32223"/>
        <dbReference type="ChEBI" id="CHEBI:15378"/>
        <dbReference type="ChEBI" id="CHEBI:43474"/>
        <dbReference type="ChEBI" id="CHEBI:57945"/>
        <dbReference type="ChEBI" id="CHEBI:64074"/>
        <dbReference type="ChEBI" id="CHEBI:456215"/>
        <dbReference type="ChEBI" id="CHEBI:456216"/>
        <dbReference type="EC" id="4.2.1.136"/>
    </reaction>
</comment>
<dbReference type="HAMAP" id="MF_01965">
    <property type="entry name" value="NADHX_dehydratase"/>
    <property type="match status" value="1"/>
</dbReference>
<evidence type="ECO:0000259" key="20">
    <source>
        <dbReference type="PROSITE" id="PS51383"/>
    </source>
</evidence>
<evidence type="ECO:0000256" key="12">
    <source>
        <dbReference type="ARBA" id="ARBA00023239"/>
    </source>
</evidence>
<comment type="caution">
    <text evidence="18">Lacks conserved residue(s) required for the propagation of feature annotation.</text>
</comment>
<evidence type="ECO:0000256" key="3">
    <source>
        <dbReference type="ARBA" id="ARBA00006001"/>
    </source>
</evidence>
<keyword evidence="5 18" id="KW-0479">Metal-binding</keyword>
<feature type="binding site" evidence="17">
    <location>
        <position position="356"/>
    </location>
    <ligand>
        <name>(6S)-NADPHX</name>
        <dbReference type="ChEBI" id="CHEBI:64076"/>
    </ligand>
</feature>
<evidence type="ECO:0000256" key="5">
    <source>
        <dbReference type="ARBA" id="ARBA00022723"/>
    </source>
</evidence>
<dbReference type="SUPFAM" id="SSF53613">
    <property type="entry name" value="Ribokinase-like"/>
    <property type="match status" value="1"/>
</dbReference>
<evidence type="ECO:0000256" key="14">
    <source>
        <dbReference type="ARBA" id="ARBA00025153"/>
    </source>
</evidence>
<accession>A0ABT7XUM1</accession>
<comment type="similarity">
    <text evidence="18">Belongs to the NnrE/AIBP family.</text>
</comment>
<keyword evidence="9 18" id="KW-0630">Potassium</keyword>
<feature type="domain" description="YjeF N-terminal" evidence="21">
    <location>
        <begin position="13"/>
        <end position="208"/>
    </location>
</feature>
<dbReference type="CDD" id="cd01171">
    <property type="entry name" value="YXKO-related"/>
    <property type="match status" value="1"/>
</dbReference>
<comment type="similarity">
    <text evidence="4 19">In the C-terminal section; belongs to the NnrD/CARKD family.</text>
</comment>
<evidence type="ECO:0000256" key="17">
    <source>
        <dbReference type="HAMAP-Rule" id="MF_01965"/>
    </source>
</evidence>
<feature type="binding site" evidence="18">
    <location>
        <begin position="57"/>
        <end position="61"/>
    </location>
    <ligand>
        <name>(6S)-NADPHX</name>
        <dbReference type="ChEBI" id="CHEBI:64076"/>
    </ligand>
</feature>
<dbReference type="NCBIfam" id="TIGR00196">
    <property type="entry name" value="yjeF_cterm"/>
    <property type="match status" value="1"/>
</dbReference>
<evidence type="ECO:0000256" key="6">
    <source>
        <dbReference type="ARBA" id="ARBA00022741"/>
    </source>
</evidence>
<dbReference type="PANTHER" id="PTHR12592">
    <property type="entry name" value="ATP-DEPENDENT (S)-NAD(P)H-HYDRATE DEHYDRATASE FAMILY MEMBER"/>
    <property type="match status" value="1"/>
</dbReference>
<comment type="catalytic activity">
    <reaction evidence="1 18 19">
        <text>(6R)-NADHX = (6S)-NADHX</text>
        <dbReference type="Rhea" id="RHEA:32215"/>
        <dbReference type="ChEBI" id="CHEBI:64074"/>
        <dbReference type="ChEBI" id="CHEBI:64075"/>
        <dbReference type="EC" id="5.1.99.6"/>
    </reaction>
</comment>
<dbReference type="InterPro" id="IPR004443">
    <property type="entry name" value="YjeF_N_dom"/>
</dbReference>
<gene>
    <name evidence="17" type="primary">nnrD</name>
    <name evidence="18" type="synonym">nnrE</name>
    <name evidence="22" type="ORF">QU481_21960</name>
</gene>
<evidence type="ECO:0000313" key="22">
    <source>
        <dbReference type="EMBL" id="MDN0077493.1"/>
    </source>
</evidence>
<evidence type="ECO:0000313" key="23">
    <source>
        <dbReference type="Proteomes" id="UP001168540"/>
    </source>
</evidence>
<dbReference type="InterPro" id="IPR017953">
    <property type="entry name" value="Carbohydrate_kinase_pred_CS"/>
</dbReference>
<dbReference type="PANTHER" id="PTHR12592:SF0">
    <property type="entry name" value="ATP-DEPENDENT (S)-NAD(P)H-HYDRATE DEHYDRATASE"/>
    <property type="match status" value="1"/>
</dbReference>
<keyword evidence="12 17" id="KW-0456">Lyase</keyword>
<proteinExistence type="inferred from homology"/>
<comment type="cofactor">
    <cofactor evidence="17">
        <name>Mg(2+)</name>
        <dbReference type="ChEBI" id="CHEBI:18420"/>
    </cofactor>
</comment>
<comment type="function">
    <text evidence="18">Catalyzes the epimerization of the S- and R-forms of NAD(P)HX, a damaged form of NAD(P)H that is a result of enzymatic or heat-dependent hydration. This is a prerequisite for the S-specific NAD(P)H-hydrate dehydratase to allow the repair of both epimers of NAD(P)HX.</text>
</comment>
<dbReference type="Gene3D" id="3.40.50.10260">
    <property type="entry name" value="YjeF N-terminal domain"/>
    <property type="match status" value="1"/>
</dbReference>
<dbReference type="Gene3D" id="3.40.1190.20">
    <property type="match status" value="1"/>
</dbReference>
<dbReference type="InterPro" id="IPR029056">
    <property type="entry name" value="Ribokinase-like"/>
</dbReference>
<feature type="binding site" evidence="17">
    <location>
        <position position="248"/>
    </location>
    <ligand>
        <name>(6S)-NADPHX</name>
        <dbReference type="ChEBI" id="CHEBI:64076"/>
    </ligand>
</feature>
<feature type="binding site" evidence="18">
    <location>
        <position position="58"/>
    </location>
    <ligand>
        <name>K(+)</name>
        <dbReference type="ChEBI" id="CHEBI:29103"/>
    </ligand>
</feature>
<dbReference type="Pfam" id="PF03853">
    <property type="entry name" value="YjeF_N"/>
    <property type="match status" value="1"/>
</dbReference>
<evidence type="ECO:0000256" key="7">
    <source>
        <dbReference type="ARBA" id="ARBA00022840"/>
    </source>
</evidence>
<feature type="binding site" evidence="17">
    <location>
        <begin position="393"/>
        <end position="397"/>
    </location>
    <ligand>
        <name>AMP</name>
        <dbReference type="ChEBI" id="CHEBI:456215"/>
    </ligand>
</feature>
<dbReference type="PROSITE" id="PS51385">
    <property type="entry name" value="YJEF_N"/>
    <property type="match status" value="1"/>
</dbReference>
<dbReference type="InterPro" id="IPR030677">
    <property type="entry name" value="Nnr"/>
</dbReference>
<dbReference type="EC" id="5.1.99.6" evidence="19"/>
<dbReference type="EMBL" id="JAUEDK010000071">
    <property type="protein sequence ID" value="MDN0077493.1"/>
    <property type="molecule type" value="Genomic_DNA"/>
</dbReference>
<comment type="catalytic activity">
    <reaction evidence="2 18 19">
        <text>(6R)-NADPHX = (6S)-NADPHX</text>
        <dbReference type="Rhea" id="RHEA:32227"/>
        <dbReference type="ChEBI" id="CHEBI:64076"/>
        <dbReference type="ChEBI" id="CHEBI:64077"/>
        <dbReference type="EC" id="5.1.99.6"/>
    </reaction>
</comment>
<keyword evidence="10 17" id="KW-0520">NAD</keyword>
<dbReference type="Pfam" id="PF01256">
    <property type="entry name" value="Carb_kinase"/>
    <property type="match status" value="1"/>
</dbReference>
<feature type="binding site" evidence="17">
    <location>
        <position position="422"/>
    </location>
    <ligand>
        <name>AMP</name>
        <dbReference type="ChEBI" id="CHEBI:456215"/>
    </ligand>
</feature>
<evidence type="ECO:0000256" key="1">
    <source>
        <dbReference type="ARBA" id="ARBA00000013"/>
    </source>
</evidence>
<evidence type="ECO:0000256" key="13">
    <source>
        <dbReference type="ARBA" id="ARBA00023268"/>
    </source>
</evidence>
<name>A0ABT7XUM1_9NEIS</name>
<comment type="function">
    <text evidence="14 19">Bifunctional enzyme that catalyzes the epimerization of the S- and R-forms of NAD(P)HX and the dehydration of the S-form of NAD(P)HX at the expense of ADP, which is converted to AMP. This allows the repair of both epimers of NAD(P)HX, a damaged form of NAD(P)H that is a result of enzymatic or heat-dependent hydration.</text>
</comment>
<evidence type="ECO:0000256" key="18">
    <source>
        <dbReference type="HAMAP-Rule" id="MF_01966"/>
    </source>
</evidence>
<dbReference type="PIRSF" id="PIRSF017184">
    <property type="entry name" value="Nnr"/>
    <property type="match status" value="1"/>
</dbReference>
<evidence type="ECO:0000256" key="4">
    <source>
        <dbReference type="ARBA" id="ARBA00009524"/>
    </source>
</evidence>
<comment type="function">
    <text evidence="17">Catalyzes the dehydration of the S-form of NAD(P)HX at the expense of ADP, which is converted to AMP. Together with NAD(P)HX epimerase, which catalyzes the epimerization of the S- and R-forms, the enzyme allows the repair of both epimers of NAD(P)HX, a damaged form of NAD(P)H that is a result of enzymatic or heat-dependent hydration.</text>
</comment>
<dbReference type="EC" id="4.2.1.136" evidence="19"/>
<keyword evidence="11 18" id="KW-0413">Isomerase</keyword>
<evidence type="ECO:0000256" key="19">
    <source>
        <dbReference type="PIRNR" id="PIRNR017184"/>
    </source>
</evidence>
<keyword evidence="7 17" id="KW-0067">ATP-binding</keyword>
<evidence type="ECO:0000256" key="10">
    <source>
        <dbReference type="ARBA" id="ARBA00023027"/>
    </source>
</evidence>